<dbReference type="AlphaFoldDB" id="A0A8X6UVM2"/>
<dbReference type="EMBL" id="BMAU01021072">
    <property type="protein sequence ID" value="GFX89488.1"/>
    <property type="molecule type" value="Genomic_DNA"/>
</dbReference>
<feature type="region of interest" description="Disordered" evidence="1">
    <location>
        <begin position="62"/>
        <end position="83"/>
    </location>
</feature>
<accession>A0A8X6UVM2</accession>
<evidence type="ECO:0000313" key="3">
    <source>
        <dbReference type="Proteomes" id="UP000887159"/>
    </source>
</evidence>
<keyword evidence="3" id="KW-1185">Reference proteome</keyword>
<feature type="region of interest" description="Disordered" evidence="1">
    <location>
        <begin position="1"/>
        <end position="23"/>
    </location>
</feature>
<comment type="caution">
    <text evidence="2">The sequence shown here is derived from an EMBL/GenBank/DDBJ whole genome shotgun (WGS) entry which is preliminary data.</text>
</comment>
<dbReference type="Proteomes" id="UP000887159">
    <property type="component" value="Unassembled WGS sequence"/>
</dbReference>
<gene>
    <name evidence="2" type="ORF">TNCV_483231</name>
</gene>
<proteinExistence type="predicted"/>
<name>A0A8X6UVM2_TRICX</name>
<organism evidence="2 3">
    <name type="scientific">Trichonephila clavipes</name>
    <name type="common">Golden silk orbweaver</name>
    <name type="synonym">Nephila clavipes</name>
    <dbReference type="NCBI Taxonomy" id="2585209"/>
    <lineage>
        <taxon>Eukaryota</taxon>
        <taxon>Metazoa</taxon>
        <taxon>Ecdysozoa</taxon>
        <taxon>Arthropoda</taxon>
        <taxon>Chelicerata</taxon>
        <taxon>Arachnida</taxon>
        <taxon>Araneae</taxon>
        <taxon>Araneomorphae</taxon>
        <taxon>Entelegynae</taxon>
        <taxon>Araneoidea</taxon>
        <taxon>Nephilidae</taxon>
        <taxon>Trichonephila</taxon>
    </lineage>
</organism>
<reference evidence="2" key="1">
    <citation type="submission" date="2020-08" db="EMBL/GenBank/DDBJ databases">
        <title>Multicomponent nature underlies the extraordinary mechanical properties of spider dragline silk.</title>
        <authorList>
            <person name="Kono N."/>
            <person name="Nakamura H."/>
            <person name="Mori M."/>
            <person name="Yoshida Y."/>
            <person name="Ohtoshi R."/>
            <person name="Malay A.D."/>
            <person name="Moran D.A.P."/>
            <person name="Tomita M."/>
            <person name="Numata K."/>
            <person name="Arakawa K."/>
        </authorList>
    </citation>
    <scope>NUCLEOTIDE SEQUENCE</scope>
</reference>
<evidence type="ECO:0000256" key="1">
    <source>
        <dbReference type="SAM" id="MobiDB-lite"/>
    </source>
</evidence>
<sequence length="101" mass="11017">MLSLPTLVSPLPPTPVASQSLDRSQDMIYDSLPPMEQSMVPKSPMESLKDLLPVDFKPPVVSKPPEVSTLPEPPVKKLASPVTQRGSFTCQGSCFRHSTRT</sequence>
<protein>
    <submittedName>
        <fullName evidence="2">Uncharacterized protein</fullName>
    </submittedName>
</protein>
<evidence type="ECO:0000313" key="2">
    <source>
        <dbReference type="EMBL" id="GFX89488.1"/>
    </source>
</evidence>